<evidence type="ECO:0000313" key="2">
    <source>
        <dbReference type="Proteomes" id="UP000812287"/>
    </source>
</evidence>
<keyword evidence="2" id="KW-1185">Reference proteome</keyword>
<dbReference type="GeneID" id="66101659"/>
<reference evidence="1" key="1">
    <citation type="submission" date="2020-11" db="EMBL/GenBank/DDBJ databases">
        <title>Adaptations for nitrogen fixation in a non-lichenized fungal sporocarp promotes dispersal by wood-feeding termites.</title>
        <authorList>
            <consortium name="DOE Joint Genome Institute"/>
            <person name="Koch R.A."/>
            <person name="Yoon G."/>
            <person name="Arayal U."/>
            <person name="Lail K."/>
            <person name="Amirebrahimi M."/>
            <person name="Labutti K."/>
            <person name="Lipzen A."/>
            <person name="Riley R."/>
            <person name="Barry K."/>
            <person name="Henrissat B."/>
            <person name="Grigoriev I.V."/>
            <person name="Herr J.R."/>
            <person name="Aime M.C."/>
        </authorList>
    </citation>
    <scope>NUCLEOTIDE SEQUENCE</scope>
    <source>
        <strain evidence="1">MCA 3950</strain>
    </source>
</reference>
<dbReference type="EMBL" id="MU250542">
    <property type="protein sequence ID" value="KAG7444022.1"/>
    <property type="molecule type" value="Genomic_DNA"/>
</dbReference>
<evidence type="ECO:0000313" key="1">
    <source>
        <dbReference type="EMBL" id="KAG7444022.1"/>
    </source>
</evidence>
<sequence length="157" mass="17348">MHLILSNQPFTNEVKDDQLVWMVKPLCKVAFKIKFPRRVKLVGHAFYELGRAADADTSGPAHHHSTEGGATVTDSELVGMMDEALGRDEACNGWASIVAFGEEKKLTSSTRSNLSRRVLYAIGQKGPTSWPIKSSVRGRNRWVVVVLRAERGDVRSG</sequence>
<accession>A0A9P8ARN1</accession>
<dbReference type="RefSeq" id="XP_043037522.1">
    <property type="nucleotide sequence ID" value="XM_043179365.1"/>
</dbReference>
<proteinExistence type="predicted"/>
<dbReference type="AlphaFoldDB" id="A0A9P8ARN1"/>
<gene>
    <name evidence="1" type="ORF">BT62DRAFT_1078182</name>
</gene>
<protein>
    <submittedName>
        <fullName evidence="1">Uncharacterized protein</fullName>
    </submittedName>
</protein>
<dbReference type="Proteomes" id="UP000812287">
    <property type="component" value="Unassembled WGS sequence"/>
</dbReference>
<name>A0A9P8ARN1_9AGAR</name>
<comment type="caution">
    <text evidence="1">The sequence shown here is derived from an EMBL/GenBank/DDBJ whole genome shotgun (WGS) entry which is preliminary data.</text>
</comment>
<organism evidence="1 2">
    <name type="scientific">Guyanagaster necrorhizus</name>
    <dbReference type="NCBI Taxonomy" id="856835"/>
    <lineage>
        <taxon>Eukaryota</taxon>
        <taxon>Fungi</taxon>
        <taxon>Dikarya</taxon>
        <taxon>Basidiomycota</taxon>
        <taxon>Agaricomycotina</taxon>
        <taxon>Agaricomycetes</taxon>
        <taxon>Agaricomycetidae</taxon>
        <taxon>Agaricales</taxon>
        <taxon>Marasmiineae</taxon>
        <taxon>Physalacriaceae</taxon>
        <taxon>Guyanagaster</taxon>
    </lineage>
</organism>